<sequence>MKRIYLYIAILISVVANIFLNFAMKKNDNKVVSQNEIVSDEYLNEELGKAYSYLKLNGKKFENVTGTLGYQDKMIGRMGLETLIRGYNVVFYFSDLSCFSCIMEQLNSLEKLKKIIGGRMLIISHLPRKDVQNELLRLKSEIPVFYMDDKYVSVLEEFSKNHPAAITWMITDDLFIVSSGVTDSHTKHFNSEFYDAIVRFFKYKVIY</sequence>
<evidence type="ECO:0000256" key="1">
    <source>
        <dbReference type="SAM" id="Phobius"/>
    </source>
</evidence>
<dbReference type="HOGENOM" id="CLU_1325296_0_0_10"/>
<reference evidence="2 3" key="1">
    <citation type="submission" date="2013-04" db="EMBL/GenBank/DDBJ databases">
        <title>The Genome Sequence of Parabacteroides goldsteinii DSM 19448.</title>
        <authorList>
            <consortium name="The Broad Institute Genomics Platform"/>
            <person name="Earl A."/>
            <person name="Ward D."/>
            <person name="Feldgarden M."/>
            <person name="Gevers D."/>
            <person name="Martens E."/>
            <person name="Sakamoto M."/>
            <person name="Benno Y."/>
            <person name="Song Y."/>
            <person name="Liu C."/>
            <person name="Lee J."/>
            <person name="Bolanos M."/>
            <person name="Vaisanen M.L."/>
            <person name="Finegold S.M."/>
            <person name="Walker B."/>
            <person name="Young S."/>
            <person name="Zeng Q."/>
            <person name="Gargeya S."/>
            <person name="Fitzgerald M."/>
            <person name="Haas B."/>
            <person name="Abouelleil A."/>
            <person name="Allen A.W."/>
            <person name="Alvarado L."/>
            <person name="Arachchi H.M."/>
            <person name="Berlin A.M."/>
            <person name="Chapman S.B."/>
            <person name="Gainer-Dewar J."/>
            <person name="Goldberg J."/>
            <person name="Griggs A."/>
            <person name="Gujja S."/>
            <person name="Hansen M."/>
            <person name="Howarth C."/>
            <person name="Imamovic A."/>
            <person name="Ireland A."/>
            <person name="Larimer J."/>
            <person name="McCowan C."/>
            <person name="Murphy C."/>
            <person name="Pearson M."/>
            <person name="Poon T.W."/>
            <person name="Priest M."/>
            <person name="Roberts A."/>
            <person name="Saif S."/>
            <person name="Shea T."/>
            <person name="Sisk P."/>
            <person name="Sykes S."/>
            <person name="Wortman J."/>
            <person name="Nusbaum C."/>
            <person name="Birren B."/>
        </authorList>
    </citation>
    <scope>NUCLEOTIDE SEQUENCE [LARGE SCALE GENOMIC DNA]</scope>
    <source>
        <strain evidence="2 3">DSM 19448</strain>
    </source>
</reference>
<accession>A0A0F5JGS3</accession>
<evidence type="ECO:0000313" key="2">
    <source>
        <dbReference type="EMBL" id="KKB56964.1"/>
    </source>
</evidence>
<name>A0A0F5JGS3_9BACT</name>
<dbReference type="AlphaFoldDB" id="A0A0F5JGS3"/>
<dbReference type="PATRIC" id="fig|927665.4.peg.1651"/>
<gene>
    <name evidence="2" type="ORF">HMPREF1535_01616</name>
</gene>
<organism evidence="2 3">
    <name type="scientific">Parabacteroides goldsteinii DSM 19448 = WAL 12034</name>
    <dbReference type="NCBI Taxonomy" id="927665"/>
    <lineage>
        <taxon>Bacteria</taxon>
        <taxon>Pseudomonadati</taxon>
        <taxon>Bacteroidota</taxon>
        <taxon>Bacteroidia</taxon>
        <taxon>Bacteroidales</taxon>
        <taxon>Tannerellaceae</taxon>
        <taxon>Parabacteroides</taxon>
    </lineage>
</organism>
<proteinExistence type="predicted"/>
<dbReference type="RefSeq" id="WP_046145784.1">
    <property type="nucleotide sequence ID" value="NZ_KQ033912.1"/>
</dbReference>
<keyword evidence="1" id="KW-0812">Transmembrane</keyword>
<evidence type="ECO:0000313" key="3">
    <source>
        <dbReference type="Proteomes" id="UP000033047"/>
    </source>
</evidence>
<keyword evidence="1" id="KW-0472">Membrane</keyword>
<protein>
    <submittedName>
        <fullName evidence="2">Uncharacterized protein</fullName>
    </submittedName>
</protein>
<keyword evidence="1" id="KW-1133">Transmembrane helix</keyword>
<dbReference type="Proteomes" id="UP000033047">
    <property type="component" value="Unassembled WGS sequence"/>
</dbReference>
<comment type="caution">
    <text evidence="2">The sequence shown here is derived from an EMBL/GenBank/DDBJ whole genome shotgun (WGS) entry which is preliminary data.</text>
</comment>
<dbReference type="STRING" id="927665.HMPREF1535_01616"/>
<dbReference type="EMBL" id="AQHV01000010">
    <property type="protein sequence ID" value="KKB56964.1"/>
    <property type="molecule type" value="Genomic_DNA"/>
</dbReference>
<feature type="transmembrane region" description="Helical" evidence="1">
    <location>
        <begin position="6"/>
        <end position="24"/>
    </location>
</feature>